<accession>A0A926VKT5</accession>
<dbReference type="Proteomes" id="UP000641646">
    <property type="component" value="Unassembled WGS sequence"/>
</dbReference>
<evidence type="ECO:0000313" key="3">
    <source>
        <dbReference type="Proteomes" id="UP000641646"/>
    </source>
</evidence>
<feature type="domain" description="DUF3616" evidence="1">
    <location>
        <begin position="26"/>
        <end position="350"/>
    </location>
</feature>
<reference evidence="2" key="2">
    <citation type="submission" date="2020-08" db="EMBL/GenBank/DDBJ databases">
        <authorList>
            <person name="Chen M."/>
            <person name="Teng W."/>
            <person name="Zhao L."/>
            <person name="Hu C."/>
            <person name="Zhou Y."/>
            <person name="Han B."/>
            <person name="Song L."/>
            <person name="Shu W."/>
        </authorList>
    </citation>
    <scope>NUCLEOTIDE SEQUENCE</scope>
    <source>
        <strain evidence="2">FACHB-1375</strain>
    </source>
</reference>
<proteinExistence type="predicted"/>
<gene>
    <name evidence="2" type="ORF">H6G03_31720</name>
</gene>
<evidence type="ECO:0000313" key="2">
    <source>
        <dbReference type="EMBL" id="MBD2185584.1"/>
    </source>
</evidence>
<organism evidence="2 3">
    <name type="scientific">Aerosakkonema funiforme FACHB-1375</name>
    <dbReference type="NCBI Taxonomy" id="2949571"/>
    <lineage>
        <taxon>Bacteria</taxon>
        <taxon>Bacillati</taxon>
        <taxon>Cyanobacteriota</taxon>
        <taxon>Cyanophyceae</taxon>
        <taxon>Oscillatoriophycideae</taxon>
        <taxon>Aerosakkonematales</taxon>
        <taxon>Aerosakkonemataceae</taxon>
        <taxon>Aerosakkonema</taxon>
    </lineage>
</organism>
<name>A0A926VKT5_9CYAN</name>
<reference evidence="2" key="1">
    <citation type="journal article" date="2015" name="ISME J.">
        <title>Draft Genome Sequence of Streptomyces incarnatus NRRL8089, which Produces the Nucleoside Antibiotic Sinefungin.</title>
        <authorList>
            <person name="Oshima K."/>
            <person name="Hattori M."/>
            <person name="Shimizu H."/>
            <person name="Fukuda K."/>
            <person name="Nemoto M."/>
            <person name="Inagaki K."/>
            <person name="Tamura T."/>
        </authorList>
    </citation>
    <scope>NUCLEOTIDE SEQUENCE</scope>
    <source>
        <strain evidence="2">FACHB-1375</strain>
    </source>
</reference>
<comment type="caution">
    <text evidence="2">The sequence shown here is derived from an EMBL/GenBank/DDBJ whole genome shotgun (WGS) entry which is preliminary data.</text>
</comment>
<evidence type="ECO:0000259" key="1">
    <source>
        <dbReference type="Pfam" id="PF12275"/>
    </source>
</evidence>
<dbReference type="InterPro" id="IPR022060">
    <property type="entry name" value="DUF3616"/>
</dbReference>
<protein>
    <submittedName>
        <fullName evidence="2">DUF3616 domain-containing protein</fullName>
    </submittedName>
</protein>
<dbReference type="EMBL" id="JACJPW010000130">
    <property type="protein sequence ID" value="MBD2185584.1"/>
    <property type="molecule type" value="Genomic_DNA"/>
</dbReference>
<dbReference type="RefSeq" id="WP_190474043.1">
    <property type="nucleotide sequence ID" value="NZ_JACJPW010000130.1"/>
</dbReference>
<dbReference type="Pfam" id="PF12275">
    <property type="entry name" value="DUF3616"/>
    <property type="match status" value="1"/>
</dbReference>
<dbReference type="AlphaFoldDB" id="A0A926VKT5"/>
<sequence>MQDKNSAIEQVLLRFQHDVENSRKQLSAIVFTPGNHLWLGSDETSSLERLFSTNGKTFENHERFKLADFITLPIDTETEVDIEGIDYAENYLWLVGSHSLKRKRAKSDKSDLENIRRLEKIEPEKNRFLLARIPVLAEELQKSCRHPENPDRELRAATLETTKSGNLLTDALLEDPHIAPFLKANIPGKENGFDIEGLAVYKEKIFLGLRGPVLRGWAIVLEIQVEESAPNTLKLKKVDGKLYKKHFLDLSGLGIRDLRVDGEDLLILAGPTMDIDGPVKLYRWQNGVNVSDDVLSKPKAILDIPFGDREDHAEGIAFISNPEKPKSLLVVYDSPAKKTRLQGDDGVLADIFQL</sequence>
<keyword evidence="3" id="KW-1185">Reference proteome</keyword>